<comment type="similarity">
    <text evidence="2 10 13">Belongs to the SecY/SEC61-alpha family.</text>
</comment>
<evidence type="ECO:0000256" key="8">
    <source>
        <dbReference type="ARBA" id="ARBA00023136"/>
    </source>
</evidence>
<proteinExistence type="inferred from homology"/>
<dbReference type="EMBL" id="LLZH01000257">
    <property type="protein sequence ID" value="KUL30246.1"/>
    <property type="molecule type" value="Genomic_DNA"/>
</dbReference>
<dbReference type="GO" id="GO:0065002">
    <property type="term" value="P:intracellular protein transmembrane transport"/>
    <property type="evidence" value="ECO:0007669"/>
    <property type="project" value="UniProtKB-UniRule"/>
</dbReference>
<keyword evidence="6 10" id="KW-1133">Transmembrane helix</keyword>
<dbReference type="FunFam" id="1.10.3370.10:FF:000001">
    <property type="entry name" value="Preprotein translocase subunit SecY"/>
    <property type="match status" value="1"/>
</dbReference>
<dbReference type="PRINTS" id="PR00303">
    <property type="entry name" value="SECYTRNLCASE"/>
</dbReference>
<evidence type="ECO:0000256" key="11">
    <source>
        <dbReference type="RuleBase" id="RU000537"/>
    </source>
</evidence>
<comment type="subcellular location">
    <subcellularLocation>
        <location evidence="10">Cell membrane</location>
        <topology evidence="10">Multi-pass membrane protein</topology>
    </subcellularLocation>
    <subcellularLocation>
        <location evidence="1 12">Membrane</location>
        <topology evidence="1 12">Multi-pass membrane protein</topology>
    </subcellularLocation>
</comment>
<evidence type="ECO:0000313" key="15">
    <source>
        <dbReference type="Proteomes" id="UP000053244"/>
    </source>
</evidence>
<feature type="transmembrane region" description="Helical" evidence="10">
    <location>
        <begin position="322"/>
        <end position="341"/>
    </location>
</feature>
<feature type="transmembrane region" description="Helical" evidence="10">
    <location>
        <begin position="409"/>
        <end position="429"/>
    </location>
</feature>
<keyword evidence="5 10" id="KW-0653">Protein transport</keyword>
<evidence type="ECO:0000256" key="10">
    <source>
        <dbReference type="HAMAP-Rule" id="MF_01465"/>
    </source>
</evidence>
<keyword evidence="7 10" id="KW-0811">Translocation</keyword>
<evidence type="ECO:0000256" key="6">
    <source>
        <dbReference type="ARBA" id="ARBA00022989"/>
    </source>
</evidence>
<feature type="transmembrane region" description="Helical" evidence="10">
    <location>
        <begin position="194"/>
        <end position="213"/>
    </location>
</feature>
<dbReference type="Proteomes" id="UP000053244">
    <property type="component" value="Unassembled WGS sequence"/>
</dbReference>
<keyword evidence="4 10" id="KW-0812">Transmembrane</keyword>
<dbReference type="PROSITE" id="PS00756">
    <property type="entry name" value="SECY_2"/>
    <property type="match status" value="1"/>
</dbReference>
<sequence length="446" mass="49494">MLSAFSSALRTPDLRKKLLFTVAIIALYRLGATLPSPGVSYTNVQACLKITEQSGNQVLNLLNLFSGGALLQLSIFALGIMPYITASIILQLLTVVIPRLEQLRKEGQSGQAKITQYTRYLTLGLAILQSSAFVALARTGQLFGGLCDQDNPSYQIIPENTGIPIWLTLTVLVMTMTAGTGVVMWLGELVTDRGVGNGMSVLIFTSIAARLPGEGWTIKQTAGTGKFLLVIALVLVIIGLVVFIEQAQRRIPVQYAKRMIGRRMYGGTSTYIPLKVNQAGVVPVIFASSLLYLPQLYLQFFDSNNLTNYQIWIQNWLASPTSWLYITVYFLMIIFFTYFYVSITFNPTEVAENMKKYGGFVPGIRPGKPTADYLDFILSRITLPGALYLGLISVLPNFFFIWLDQKQYQNFPFGGTAVLIMVGVGLETVKQIESQLMQRNYEGFLR</sequence>
<keyword evidence="8 10" id="KW-0472">Membrane</keyword>
<evidence type="ECO:0000313" key="14">
    <source>
        <dbReference type="EMBL" id="KUL30246.1"/>
    </source>
</evidence>
<dbReference type="OrthoDB" id="9809248at2"/>
<dbReference type="GO" id="GO:0005886">
    <property type="term" value="C:plasma membrane"/>
    <property type="evidence" value="ECO:0007669"/>
    <property type="project" value="UniProtKB-SubCell"/>
</dbReference>
<feature type="transmembrane region" description="Helical" evidence="10">
    <location>
        <begin position="163"/>
        <end position="187"/>
    </location>
</feature>
<dbReference type="InterPro" id="IPR002208">
    <property type="entry name" value="SecY/SEC61-alpha"/>
</dbReference>
<dbReference type="NCBIfam" id="TIGR00967">
    <property type="entry name" value="3a0501s007"/>
    <property type="match status" value="1"/>
</dbReference>
<comment type="caution">
    <text evidence="10">Lacks conserved residue(s) required for the propagation of feature annotation.</text>
</comment>
<dbReference type="HAMAP" id="MF_01465">
    <property type="entry name" value="SecY"/>
    <property type="match status" value="1"/>
</dbReference>
<feature type="transmembrane region" description="Helical" evidence="10">
    <location>
        <begin position="117"/>
        <end position="136"/>
    </location>
</feature>
<dbReference type="Pfam" id="PF00344">
    <property type="entry name" value="SecY"/>
    <property type="match status" value="1"/>
</dbReference>
<evidence type="ECO:0000256" key="7">
    <source>
        <dbReference type="ARBA" id="ARBA00023010"/>
    </source>
</evidence>
<feature type="transmembrane region" description="Helical" evidence="10">
    <location>
        <begin position="386"/>
        <end position="403"/>
    </location>
</feature>
<evidence type="ECO:0000256" key="12">
    <source>
        <dbReference type="RuleBase" id="RU003484"/>
    </source>
</evidence>
<protein>
    <recommendedName>
        <fullName evidence="9 10">Protein translocase subunit SecY</fullName>
    </recommendedName>
</protein>
<dbReference type="InterPro" id="IPR023201">
    <property type="entry name" value="SecY_dom_sf"/>
</dbReference>
<dbReference type="Gene3D" id="1.10.3370.10">
    <property type="entry name" value="SecY subunit domain"/>
    <property type="match status" value="1"/>
</dbReference>
<organism evidence="14 15">
    <name type="scientific">Actinoplanes awajinensis subsp. mycoplanecinus</name>
    <dbReference type="NCBI Taxonomy" id="135947"/>
    <lineage>
        <taxon>Bacteria</taxon>
        <taxon>Bacillati</taxon>
        <taxon>Actinomycetota</taxon>
        <taxon>Actinomycetes</taxon>
        <taxon>Micromonosporales</taxon>
        <taxon>Micromonosporaceae</taxon>
        <taxon>Actinoplanes</taxon>
    </lineage>
</organism>
<evidence type="ECO:0000256" key="4">
    <source>
        <dbReference type="ARBA" id="ARBA00022692"/>
    </source>
</evidence>
<comment type="function">
    <text evidence="10 11">The central subunit of the protein translocation channel SecYEG. Consists of two halves formed by TMs 1-5 and 6-10. These two domains form a lateral gate at the front which open onto the bilayer between TMs 2 and 7, and are clamped together by SecE at the back. The channel is closed by both a pore ring composed of hydrophobic SecY resides and a short helix (helix 2A) on the extracellular side of the membrane which forms a plug. The plug probably moves laterally to allow the channel to open. The ring and the pore may move independently.</text>
</comment>
<dbReference type="SUPFAM" id="SSF103491">
    <property type="entry name" value="Preprotein translocase SecY subunit"/>
    <property type="match status" value="1"/>
</dbReference>
<feature type="transmembrane region" description="Helical" evidence="10">
    <location>
        <begin position="69"/>
        <end position="96"/>
    </location>
</feature>
<dbReference type="PANTHER" id="PTHR10906">
    <property type="entry name" value="SECY/SEC61-ALPHA FAMILY MEMBER"/>
    <property type="match status" value="1"/>
</dbReference>
<dbReference type="PROSITE" id="PS00755">
    <property type="entry name" value="SECY_1"/>
    <property type="match status" value="1"/>
</dbReference>
<evidence type="ECO:0000256" key="1">
    <source>
        <dbReference type="ARBA" id="ARBA00004141"/>
    </source>
</evidence>
<name>A0A101JPW2_9ACTN</name>
<accession>A0A101JPW2</accession>
<dbReference type="GO" id="GO:0043952">
    <property type="term" value="P:protein transport by the Sec complex"/>
    <property type="evidence" value="ECO:0007669"/>
    <property type="project" value="UniProtKB-UniRule"/>
</dbReference>
<dbReference type="PIRSF" id="PIRSF004557">
    <property type="entry name" value="SecY"/>
    <property type="match status" value="1"/>
</dbReference>
<evidence type="ECO:0000256" key="5">
    <source>
        <dbReference type="ARBA" id="ARBA00022927"/>
    </source>
</evidence>
<comment type="subunit">
    <text evidence="10">Component of the Sec protein translocase complex. Heterotrimer consisting of SecY, SecE and SecG subunits. The heterotrimers can form oligomers, although 1 heterotrimer is thought to be able to translocate proteins. Interacts with the ribosome. Interacts with SecDF, and other proteins may be involved. Interacts with SecA.</text>
</comment>
<dbReference type="AlphaFoldDB" id="A0A101JPW2"/>
<keyword evidence="15" id="KW-1185">Reference proteome</keyword>
<reference evidence="14 15" key="1">
    <citation type="submission" date="2015-10" db="EMBL/GenBank/DDBJ databases">
        <authorList>
            <person name="Gilbert D.G."/>
        </authorList>
    </citation>
    <scope>NUCLEOTIDE SEQUENCE [LARGE SCALE GENOMIC DNA]</scope>
    <source>
        <strain evidence="14 15">NRRL B-16712</strain>
    </source>
</reference>
<dbReference type="GO" id="GO:0006605">
    <property type="term" value="P:protein targeting"/>
    <property type="evidence" value="ECO:0007669"/>
    <property type="project" value="UniProtKB-UniRule"/>
</dbReference>
<dbReference type="RefSeq" id="WP_067696152.1">
    <property type="nucleotide sequence ID" value="NZ_LLZH01000257.1"/>
</dbReference>
<evidence type="ECO:0000256" key="3">
    <source>
        <dbReference type="ARBA" id="ARBA00022448"/>
    </source>
</evidence>
<keyword evidence="3 10" id="KW-0813">Transport</keyword>
<feature type="transmembrane region" description="Helical" evidence="10">
    <location>
        <begin position="225"/>
        <end position="244"/>
    </location>
</feature>
<dbReference type="InterPro" id="IPR030659">
    <property type="entry name" value="SecY_CS"/>
</dbReference>
<dbReference type="InterPro" id="IPR026593">
    <property type="entry name" value="SecY"/>
</dbReference>
<gene>
    <name evidence="10" type="primary">secY</name>
    <name evidence="14" type="ORF">ADL15_25335</name>
</gene>
<evidence type="ECO:0000256" key="13">
    <source>
        <dbReference type="RuleBase" id="RU004349"/>
    </source>
</evidence>
<evidence type="ECO:0000256" key="2">
    <source>
        <dbReference type="ARBA" id="ARBA00005751"/>
    </source>
</evidence>
<keyword evidence="10" id="KW-1003">Cell membrane</keyword>
<feature type="transmembrane region" description="Helical" evidence="10">
    <location>
        <begin position="265"/>
        <end position="293"/>
    </location>
</feature>
<evidence type="ECO:0000256" key="9">
    <source>
        <dbReference type="ARBA" id="ARBA00039733"/>
    </source>
</evidence>
<comment type="caution">
    <text evidence="14">The sequence shown here is derived from an EMBL/GenBank/DDBJ whole genome shotgun (WGS) entry which is preliminary data.</text>
</comment>